<sequence length="496" mass="55059">MFLFRKILKIFTFCAILVLTASNFSFCQNIPEKSKHLNNGENYSPDMFPNLTFDGSSYDAKILEKYYNSIVQGVIVYPAGKLWPDTSVCQPWYPTQHKFIFFRSNGSPGYSCNGWHVDLWAKDPTADLFEIYTNGTLEYGRTYGPYTTNSPMLRLVANNHDPEKKPGQGLSQGADLLDIVDNMEDGGYGSMHPLYVKMTVNGRNWQTNQHANIETDTFRKGGHALEGMWGMFQALNEQNALSPDIDGSAWTIGDEVDISGVGSDQRGMRNAYRIGLDVPSSIQSWEKNKNYSLGDIVVDSTKKYVFLVANAGMSGTIEPNWNINSPNFSITKDGSVLWKYKNPYHLEIWAGFFAGGGGNLRVNYRNVFLTDALVTHSVFDSSKASLAANAAALRMSTGQKIDFSGNGETNENIRTLGHIKDIGLIYSAGGNHILEAKDNGNVKIGRSIILGSFSTKIILSFKDSIDGSIVNDSDLHTPVIYENGKWYPIKLGKELK</sequence>
<proteinExistence type="predicted"/>
<organism evidence="2 3">
    <name type="scientific">Acetobacter pasteurianus (strain NBRC 105184 / IFO 3283-01)</name>
    <dbReference type="NCBI Taxonomy" id="634452"/>
    <lineage>
        <taxon>Bacteria</taxon>
        <taxon>Pseudomonadati</taxon>
        <taxon>Pseudomonadota</taxon>
        <taxon>Alphaproteobacteria</taxon>
        <taxon>Acetobacterales</taxon>
        <taxon>Acetobacteraceae</taxon>
        <taxon>Acetobacter</taxon>
    </lineage>
</organism>
<protein>
    <submittedName>
        <fullName evidence="2">Uncharacterized protein</fullName>
    </submittedName>
</protein>
<gene>
    <name evidence="2" type="ordered locus">APA01_18180</name>
</gene>
<dbReference type="EMBL" id="AP011121">
    <property type="protein sequence ID" value="BAH99943.1"/>
    <property type="molecule type" value="Genomic_DNA"/>
</dbReference>
<feature type="chain" id="PRO_5002978879" evidence="1">
    <location>
        <begin position="28"/>
        <end position="496"/>
    </location>
</feature>
<dbReference type="KEGG" id="apt:APA01_18180"/>
<dbReference type="HOGENOM" id="CLU_549395_0_0_5"/>
<dbReference type="BioCyc" id="APAS634452:APA01_RS09205-MONOMER"/>
<name>C7JCB5_ACEP3</name>
<evidence type="ECO:0000256" key="1">
    <source>
        <dbReference type="SAM" id="SignalP"/>
    </source>
</evidence>
<evidence type="ECO:0000313" key="3">
    <source>
        <dbReference type="Proteomes" id="UP000000948"/>
    </source>
</evidence>
<feature type="signal peptide" evidence="1">
    <location>
        <begin position="1"/>
        <end position="27"/>
    </location>
</feature>
<dbReference type="Proteomes" id="UP000000948">
    <property type="component" value="Chromosome"/>
</dbReference>
<accession>C7JCB5</accession>
<reference evidence="2 3" key="1">
    <citation type="journal article" date="2009" name="Nucleic Acids Res.">
        <title>Whole-genome analyses reveal genetic instability of Acetobacter pasteurianus.</title>
        <authorList>
            <person name="Azuma Y."/>
            <person name="Hosoyama A."/>
            <person name="Matsutani M."/>
            <person name="Furuya N."/>
            <person name="Horikawa H."/>
            <person name="Harada T."/>
            <person name="Hirakawa H."/>
            <person name="Kuhara S."/>
            <person name="Matsushita K."/>
            <person name="Fujita N."/>
            <person name="Shirai M."/>
        </authorList>
    </citation>
    <scope>NUCLEOTIDE SEQUENCE [LARGE SCALE GENOMIC DNA]</scope>
    <source>
        <strain evidence="3">NBRC 105184 / IFO 3283-01</strain>
    </source>
</reference>
<keyword evidence="1" id="KW-0732">Signal</keyword>
<dbReference type="PATRIC" id="fig|634452.3.peg.1886"/>
<evidence type="ECO:0000313" key="2">
    <source>
        <dbReference type="EMBL" id="BAH99943.1"/>
    </source>
</evidence>
<dbReference type="AlphaFoldDB" id="C7JCB5"/>